<protein>
    <submittedName>
        <fullName evidence="1">Uncharacterized protein</fullName>
    </submittedName>
</protein>
<proteinExistence type="predicted"/>
<organism evidence="1 2">
    <name type="scientific">Streptomonospora algeriensis</name>
    <dbReference type="NCBI Taxonomy" id="995084"/>
    <lineage>
        <taxon>Bacteria</taxon>
        <taxon>Bacillati</taxon>
        <taxon>Actinomycetota</taxon>
        <taxon>Actinomycetes</taxon>
        <taxon>Streptosporangiales</taxon>
        <taxon>Nocardiopsidaceae</taxon>
        <taxon>Streptomonospora</taxon>
    </lineage>
</organism>
<gene>
    <name evidence="1" type="ORF">ACFQZU_00165</name>
</gene>
<dbReference type="Proteomes" id="UP001596956">
    <property type="component" value="Unassembled WGS sequence"/>
</dbReference>
<dbReference type="EMBL" id="JBHTHR010000002">
    <property type="protein sequence ID" value="MFD0799740.1"/>
    <property type="molecule type" value="Genomic_DNA"/>
</dbReference>
<comment type="caution">
    <text evidence="1">The sequence shown here is derived from an EMBL/GenBank/DDBJ whole genome shotgun (WGS) entry which is preliminary data.</text>
</comment>
<name>A0ABW3B9C0_9ACTN</name>
<accession>A0ABW3B9C0</accession>
<keyword evidence="2" id="KW-1185">Reference proteome</keyword>
<sequence>MTVHRTRRLEQLLGASPAEATYDPVRTLVANQIPEAFDLDYKRDLYGNTEPLPCATTKEVVDVDD</sequence>
<reference evidence="2" key="1">
    <citation type="journal article" date="2019" name="Int. J. Syst. Evol. Microbiol.">
        <title>The Global Catalogue of Microorganisms (GCM) 10K type strain sequencing project: providing services to taxonomists for standard genome sequencing and annotation.</title>
        <authorList>
            <consortium name="The Broad Institute Genomics Platform"/>
            <consortium name="The Broad Institute Genome Sequencing Center for Infectious Disease"/>
            <person name="Wu L."/>
            <person name="Ma J."/>
        </authorList>
    </citation>
    <scope>NUCLEOTIDE SEQUENCE [LARGE SCALE GENOMIC DNA]</scope>
    <source>
        <strain evidence="2">CCUG 63369</strain>
    </source>
</reference>
<evidence type="ECO:0000313" key="1">
    <source>
        <dbReference type="EMBL" id="MFD0799740.1"/>
    </source>
</evidence>
<evidence type="ECO:0000313" key="2">
    <source>
        <dbReference type="Proteomes" id="UP001596956"/>
    </source>
</evidence>